<name>A0A2T6ZUI8_TUBBO</name>
<evidence type="ECO:0000313" key="2">
    <source>
        <dbReference type="EMBL" id="PUU79123.1"/>
    </source>
</evidence>
<keyword evidence="3" id="KW-1185">Reference proteome</keyword>
<evidence type="ECO:0000313" key="3">
    <source>
        <dbReference type="Proteomes" id="UP000244722"/>
    </source>
</evidence>
<sequence>MNTSTGAQSATRVSITAWLLHHRWARELGFSQLQSLKLLSPTLEAKHWEHSQLSSYKYCPVPALYRHLQRTQPSPSKPELEAQYDPPQRTLPASASKSLQRQSATTPYSSLLERCQDV</sequence>
<reference evidence="2 3" key="1">
    <citation type="submission" date="2017-04" db="EMBL/GenBank/DDBJ databases">
        <title>Draft genome sequence of Tuber borchii Vittad., a whitish edible truffle.</title>
        <authorList>
            <consortium name="DOE Joint Genome Institute"/>
            <person name="Murat C."/>
            <person name="Kuo A."/>
            <person name="Barry K.W."/>
            <person name="Clum A."/>
            <person name="Dockter R.B."/>
            <person name="Fauchery L."/>
            <person name="Iotti M."/>
            <person name="Kohler A."/>
            <person name="Labutti K."/>
            <person name="Lindquist E.A."/>
            <person name="Lipzen A."/>
            <person name="Ohm R.A."/>
            <person name="Wang M."/>
            <person name="Grigoriev I.V."/>
            <person name="Zambonelli A."/>
            <person name="Martin F.M."/>
        </authorList>
    </citation>
    <scope>NUCLEOTIDE SEQUENCE [LARGE SCALE GENOMIC DNA]</scope>
    <source>
        <strain evidence="2 3">Tbo3840</strain>
    </source>
</reference>
<evidence type="ECO:0000256" key="1">
    <source>
        <dbReference type="SAM" id="MobiDB-lite"/>
    </source>
</evidence>
<proteinExistence type="predicted"/>
<accession>A0A2T6ZUI8</accession>
<gene>
    <name evidence="2" type="ORF">B9Z19DRAFT_1064479</name>
</gene>
<organism evidence="2 3">
    <name type="scientific">Tuber borchii</name>
    <name type="common">White truffle</name>
    <dbReference type="NCBI Taxonomy" id="42251"/>
    <lineage>
        <taxon>Eukaryota</taxon>
        <taxon>Fungi</taxon>
        <taxon>Dikarya</taxon>
        <taxon>Ascomycota</taxon>
        <taxon>Pezizomycotina</taxon>
        <taxon>Pezizomycetes</taxon>
        <taxon>Pezizales</taxon>
        <taxon>Tuberaceae</taxon>
        <taxon>Tuber</taxon>
    </lineage>
</organism>
<comment type="caution">
    <text evidence="2">The sequence shown here is derived from an EMBL/GenBank/DDBJ whole genome shotgun (WGS) entry which is preliminary data.</text>
</comment>
<dbReference type="EMBL" id="NESQ01000099">
    <property type="protein sequence ID" value="PUU79123.1"/>
    <property type="molecule type" value="Genomic_DNA"/>
</dbReference>
<dbReference type="AlphaFoldDB" id="A0A2T6ZUI8"/>
<feature type="region of interest" description="Disordered" evidence="1">
    <location>
        <begin position="70"/>
        <end position="109"/>
    </location>
</feature>
<feature type="compositionally biased region" description="Polar residues" evidence="1">
    <location>
        <begin position="91"/>
        <end position="109"/>
    </location>
</feature>
<protein>
    <submittedName>
        <fullName evidence="2">Uncharacterized protein</fullName>
    </submittedName>
</protein>
<dbReference type="Proteomes" id="UP000244722">
    <property type="component" value="Unassembled WGS sequence"/>
</dbReference>